<dbReference type="InterPro" id="IPR036700">
    <property type="entry name" value="BOBF_sf"/>
</dbReference>
<evidence type="ECO:0000256" key="1">
    <source>
        <dbReference type="ARBA" id="ARBA00022729"/>
    </source>
</evidence>
<dbReference type="EMBL" id="CP007044">
    <property type="protein sequence ID" value="AHG18711.1"/>
    <property type="molecule type" value="Genomic_DNA"/>
</dbReference>
<dbReference type="PANTHER" id="PTHR36571:SF1">
    <property type="entry name" value="PROTEIN YGIW"/>
    <property type="match status" value="1"/>
</dbReference>
<evidence type="ECO:0000313" key="3">
    <source>
        <dbReference type="EMBL" id="AHG18711.1"/>
    </source>
</evidence>
<accession>W0L4R4</accession>
<dbReference type="OrthoDB" id="598245at2"/>
<name>W0L4R4_9GAMM</name>
<feature type="chain" id="PRO_5004792277" evidence="2">
    <location>
        <begin position="22"/>
        <end position="115"/>
    </location>
</feature>
<keyword evidence="1 2" id="KW-0732">Signal</keyword>
<dbReference type="STRING" id="1441930.Z042_03125"/>
<dbReference type="Pfam" id="PF04076">
    <property type="entry name" value="BOF"/>
    <property type="match status" value="1"/>
</dbReference>
<dbReference type="InterPro" id="IPR005220">
    <property type="entry name" value="CarO-like"/>
</dbReference>
<dbReference type="eggNOG" id="COG3111">
    <property type="taxonomic scope" value="Bacteria"/>
</dbReference>
<dbReference type="SUPFAM" id="SSF101756">
    <property type="entry name" value="Hypothetical protein YgiW"/>
    <property type="match status" value="1"/>
</dbReference>
<organism evidence="3 4">
    <name type="scientific">Chania multitudinisentens RB-25</name>
    <dbReference type="NCBI Taxonomy" id="1441930"/>
    <lineage>
        <taxon>Bacteria</taxon>
        <taxon>Pseudomonadati</taxon>
        <taxon>Pseudomonadota</taxon>
        <taxon>Gammaproteobacteria</taxon>
        <taxon>Enterobacterales</taxon>
        <taxon>Yersiniaceae</taxon>
        <taxon>Chania</taxon>
    </lineage>
</organism>
<dbReference type="KEGG" id="sfo:Z042_03125"/>
<dbReference type="PANTHER" id="PTHR36571">
    <property type="entry name" value="PROTEIN YGIW"/>
    <property type="match status" value="1"/>
</dbReference>
<sequence length="115" mass="12581">MKKIVSIVLLSSSLLIFNAAANFTGPSATGQASTVQQAMNTRVGSYITLTGHIVAHQRGDYFTFRDDSGTLRVEIEDSVWRGRNVGPETRVRLLGEVDNGPAGRYLWVKSLDVIN</sequence>
<keyword evidence="4" id="KW-1185">Reference proteome</keyword>
<dbReference type="AlphaFoldDB" id="W0L4R4"/>
<dbReference type="RefSeq" id="WP_024911372.1">
    <property type="nucleotide sequence ID" value="NZ_CP007044.2"/>
</dbReference>
<evidence type="ECO:0000313" key="4">
    <source>
        <dbReference type="Proteomes" id="UP000019030"/>
    </source>
</evidence>
<reference evidence="3 4" key="2">
    <citation type="submission" date="2015-03" db="EMBL/GenBank/DDBJ databases">
        <authorList>
            <person name="Chan K.-G."/>
        </authorList>
    </citation>
    <scope>NUCLEOTIDE SEQUENCE [LARGE SCALE GENOMIC DNA]</scope>
    <source>
        <strain evidence="3 4">RB-25</strain>
    </source>
</reference>
<reference evidence="3 4" key="1">
    <citation type="submission" date="2014-01" db="EMBL/GenBank/DDBJ databases">
        <title>Isolation of Serratia multitudinisentens RB-25 from Ex-Landfill site.</title>
        <authorList>
            <person name="Robson E.H.J."/>
        </authorList>
    </citation>
    <scope>NUCLEOTIDE SEQUENCE [LARGE SCALE GENOMIC DNA]</scope>
    <source>
        <strain evidence="3 4">RB-25</strain>
    </source>
</reference>
<dbReference type="NCBIfam" id="NF033674">
    <property type="entry name" value="stress_OB_fold"/>
    <property type="match status" value="1"/>
</dbReference>
<dbReference type="Proteomes" id="UP000019030">
    <property type="component" value="Chromosome"/>
</dbReference>
<dbReference type="HOGENOM" id="CLU_118907_4_0_6"/>
<feature type="signal peptide" evidence="2">
    <location>
        <begin position="1"/>
        <end position="21"/>
    </location>
</feature>
<dbReference type="Gene3D" id="2.40.50.200">
    <property type="entry name" value="Bacterial OB-fold"/>
    <property type="match status" value="1"/>
</dbReference>
<gene>
    <name evidence="3" type="ORF">Z042_03125</name>
</gene>
<evidence type="ECO:0000256" key="2">
    <source>
        <dbReference type="SAM" id="SignalP"/>
    </source>
</evidence>
<protein>
    <submittedName>
        <fullName evidence="3">Uncharacterized protein</fullName>
    </submittedName>
</protein>
<proteinExistence type="predicted"/>